<dbReference type="Proteomes" id="UP001161497">
    <property type="component" value="Chromosome"/>
</dbReference>
<sequence length="55" mass="5542">MRASPGRNGTPPAGVRNAAIAISPMGGTGDGLNVAFRATGMWSAASTGTRWPSVR</sequence>
<keyword evidence="2" id="KW-1185">Reference proteome</keyword>
<dbReference type="EMBL" id="OX458932">
    <property type="protein sequence ID" value="CAI9086598.1"/>
    <property type="molecule type" value="Genomic_DNA"/>
</dbReference>
<evidence type="ECO:0000313" key="2">
    <source>
        <dbReference type="Proteomes" id="UP001161497"/>
    </source>
</evidence>
<organism evidence="1 2">
    <name type="scientific">Candidatus Methylacidiphilum fumarolicum</name>
    <dbReference type="NCBI Taxonomy" id="591154"/>
    <lineage>
        <taxon>Bacteria</taxon>
        <taxon>Pseudomonadati</taxon>
        <taxon>Verrucomicrobiota</taxon>
        <taxon>Methylacidiphilae</taxon>
        <taxon>Methylacidiphilales</taxon>
        <taxon>Methylacidiphilaceae</taxon>
        <taxon>Methylacidiphilum (ex Ratnadevi et al. 2023)</taxon>
    </lineage>
</organism>
<name>A0ABN8XJP2_9BACT</name>
<accession>A0ABN8XJP2</accession>
<reference evidence="1" key="1">
    <citation type="submission" date="2023-03" db="EMBL/GenBank/DDBJ databases">
        <authorList>
            <person name="Cremers G."/>
            <person name="Picone N."/>
        </authorList>
    </citation>
    <scope>NUCLEOTIDE SEQUENCE</scope>
    <source>
        <strain evidence="1">Sample_alias</strain>
    </source>
</reference>
<evidence type="ECO:0000313" key="1">
    <source>
        <dbReference type="EMBL" id="CAI9086598.1"/>
    </source>
</evidence>
<proteinExistence type="predicted"/>
<protein>
    <submittedName>
        <fullName evidence="1">Uncharacterized protein</fullName>
    </submittedName>
</protein>
<gene>
    <name evidence="1" type="ORF">MFUM_2290</name>
</gene>